<keyword evidence="1" id="KW-0880">Kelch repeat</keyword>
<evidence type="ECO:0000256" key="2">
    <source>
        <dbReference type="ARBA" id="ARBA00022737"/>
    </source>
</evidence>
<feature type="compositionally biased region" description="Low complexity" evidence="3">
    <location>
        <begin position="27"/>
        <end position="38"/>
    </location>
</feature>
<keyword evidence="5" id="KW-1185">Reference proteome</keyword>
<feature type="region of interest" description="Disordered" evidence="3">
    <location>
        <begin position="243"/>
        <end position="264"/>
    </location>
</feature>
<accession>A0A9P6UEN0</accession>
<dbReference type="Pfam" id="PF24681">
    <property type="entry name" value="Kelch_KLHDC2_KLHL20_DRC7"/>
    <property type="match status" value="1"/>
</dbReference>
<dbReference type="SUPFAM" id="SSF117281">
    <property type="entry name" value="Kelch motif"/>
    <property type="match status" value="1"/>
</dbReference>
<evidence type="ECO:0000313" key="4">
    <source>
        <dbReference type="EMBL" id="KAG0284838.1"/>
    </source>
</evidence>
<feature type="non-terminal residue" evidence="4">
    <location>
        <position position="1"/>
    </location>
</feature>
<feature type="compositionally biased region" description="Low complexity" evidence="3">
    <location>
        <begin position="54"/>
        <end position="81"/>
    </location>
</feature>
<sequence length="264" mass="29019">MTPAPSSTSSSVPVHLRENSSASLDYSSSSQQQQQQQQLNNKSSVDSDKRMYHHQQQQHQQHQLQQTSTHQQQQQQQLLSSNIGGGSNLVSASSISTHNSFAHLSSSNGPWISAQVMSTNPFPRFSHTASYVQTGTDIYVFGGVVKGSAQRDMHVIDSHFGGKDAKNKCSDALYVLHTIRKEWNKPTILGLLPAPRHSHAACVIGTTLYIFGGQFNGYYLNDIACFDMKSLNTSNPRWNRLEPASELPPARAGHCAAAHDGKVY</sequence>
<name>A0A9P6UEN0_9FUNG</name>
<feature type="region of interest" description="Disordered" evidence="3">
    <location>
        <begin position="1"/>
        <end position="82"/>
    </location>
</feature>
<dbReference type="Gene3D" id="2.120.10.80">
    <property type="entry name" value="Kelch-type beta propeller"/>
    <property type="match status" value="1"/>
</dbReference>
<dbReference type="Proteomes" id="UP000823405">
    <property type="component" value="Unassembled WGS sequence"/>
</dbReference>
<reference evidence="4" key="1">
    <citation type="journal article" date="2020" name="Fungal Divers.">
        <title>Resolving the Mortierellaceae phylogeny through synthesis of multi-gene phylogenetics and phylogenomics.</title>
        <authorList>
            <person name="Vandepol N."/>
            <person name="Liber J."/>
            <person name="Desiro A."/>
            <person name="Na H."/>
            <person name="Kennedy M."/>
            <person name="Barry K."/>
            <person name="Grigoriev I.V."/>
            <person name="Miller A.N."/>
            <person name="O'Donnell K."/>
            <person name="Stajich J.E."/>
            <person name="Bonito G."/>
        </authorList>
    </citation>
    <scope>NUCLEOTIDE SEQUENCE</scope>
    <source>
        <strain evidence="4">NVP60</strain>
    </source>
</reference>
<dbReference type="InterPro" id="IPR015915">
    <property type="entry name" value="Kelch-typ_b-propeller"/>
</dbReference>
<organism evidence="4 5">
    <name type="scientific">Linnemannia gamsii</name>
    <dbReference type="NCBI Taxonomy" id="64522"/>
    <lineage>
        <taxon>Eukaryota</taxon>
        <taxon>Fungi</taxon>
        <taxon>Fungi incertae sedis</taxon>
        <taxon>Mucoromycota</taxon>
        <taxon>Mortierellomycotina</taxon>
        <taxon>Mortierellomycetes</taxon>
        <taxon>Mortierellales</taxon>
        <taxon>Mortierellaceae</taxon>
        <taxon>Linnemannia</taxon>
    </lineage>
</organism>
<proteinExistence type="predicted"/>
<dbReference type="OrthoDB" id="45365at2759"/>
<dbReference type="AlphaFoldDB" id="A0A9P6UEN0"/>
<comment type="caution">
    <text evidence="4">The sequence shown here is derived from an EMBL/GenBank/DDBJ whole genome shotgun (WGS) entry which is preliminary data.</text>
</comment>
<feature type="compositionally biased region" description="Low complexity" evidence="3">
    <location>
        <begin position="1"/>
        <end position="14"/>
    </location>
</feature>
<protein>
    <submittedName>
        <fullName evidence="4">Negative regulator of mitotic exit</fullName>
    </submittedName>
</protein>
<evidence type="ECO:0000313" key="5">
    <source>
        <dbReference type="Proteomes" id="UP000823405"/>
    </source>
</evidence>
<keyword evidence="2" id="KW-0677">Repeat</keyword>
<dbReference type="PANTHER" id="PTHR46647:SF1">
    <property type="entry name" value="RAB9 EFFECTOR PROTEIN WITH KELCH MOTIFS"/>
    <property type="match status" value="1"/>
</dbReference>
<evidence type="ECO:0000256" key="1">
    <source>
        <dbReference type="ARBA" id="ARBA00022441"/>
    </source>
</evidence>
<gene>
    <name evidence="4" type="primary">KEL2_2</name>
    <name evidence="4" type="ORF">BGZ97_008042</name>
</gene>
<dbReference type="EMBL" id="JAAAIN010003628">
    <property type="protein sequence ID" value="KAG0284838.1"/>
    <property type="molecule type" value="Genomic_DNA"/>
</dbReference>
<evidence type="ECO:0000256" key="3">
    <source>
        <dbReference type="SAM" id="MobiDB-lite"/>
    </source>
</evidence>
<dbReference type="InterPro" id="IPR052124">
    <property type="entry name" value="Rab9_kelch_effector"/>
</dbReference>
<dbReference type="PANTHER" id="PTHR46647">
    <property type="entry name" value="RAB9 EFFECTOR PROTEIN WITH KELCH MOTIFS"/>
    <property type="match status" value="1"/>
</dbReference>